<dbReference type="Pfam" id="PF03564">
    <property type="entry name" value="DUF1759"/>
    <property type="match status" value="1"/>
</dbReference>
<accession>A0A9C6T0B8</accession>
<protein>
    <submittedName>
        <fullName evidence="3">Uncharacterized protein LOC127565942</fullName>
    </submittedName>
</protein>
<dbReference type="Proteomes" id="UP000515160">
    <property type="component" value="Chromosome 2R"/>
</dbReference>
<sequence length="433" mass="49262">MENSMNEQATTVENRARFFKRKVLSLYDSLVRLDASLSEVKLATFNSSELAVRLELLERAQASFDLAQNALEEIDYNEIGSETRDNFDERFLEVKSRVRAHFDSRERQLIRSSTLRRDETIDPSANGLGARSNRRRLPELKLPTFGGGYTEYASFWSMFESVIDKDNDLDDVEKFQHLLSCLTGPALDAVRSLEISRPNYRVALEILDNRFNNNRLVFQSHIKDLLGTKKVEAGASVATKLREFSDKVNVHMGALKTLGRPEEIANSILIYVLLQKLDVETQAAWEDSRALDNPAADKVPTANEFFTFLDERCRKLETLQYAMGSHTAGSQVGRSFSHNGSRKAKDTKLDPAHLALAVTVVGGIILCYILRHRNEPRQLMRLPLYSLKRPPLLLVNVFVLMLHSWVLLVFCLRVVLGRSFIVVLCWILVRKST</sequence>
<proteinExistence type="predicted"/>
<keyword evidence="1" id="KW-0812">Transmembrane</keyword>
<keyword evidence="2" id="KW-1185">Reference proteome</keyword>
<feature type="transmembrane region" description="Helical" evidence="1">
    <location>
        <begin position="391"/>
        <end position="408"/>
    </location>
</feature>
<dbReference type="RefSeq" id="XP_051862861.1">
    <property type="nucleotide sequence ID" value="XM_052006901.1"/>
</dbReference>
<dbReference type="InterPro" id="IPR005312">
    <property type="entry name" value="DUF1759"/>
</dbReference>
<name>A0A9C6T0B8_DROAB</name>
<dbReference type="PANTHER" id="PTHR47331:SF1">
    <property type="entry name" value="GAG-LIKE PROTEIN"/>
    <property type="match status" value="1"/>
</dbReference>
<evidence type="ECO:0000256" key="1">
    <source>
        <dbReference type="SAM" id="Phobius"/>
    </source>
</evidence>
<feature type="transmembrane region" description="Helical" evidence="1">
    <location>
        <begin position="352"/>
        <end position="370"/>
    </location>
</feature>
<evidence type="ECO:0000313" key="2">
    <source>
        <dbReference type="Proteomes" id="UP000515160"/>
    </source>
</evidence>
<gene>
    <name evidence="3" type="primary">LOC127565942</name>
</gene>
<keyword evidence="1" id="KW-0472">Membrane</keyword>
<reference evidence="3" key="1">
    <citation type="submission" date="2025-08" db="UniProtKB">
        <authorList>
            <consortium name="RefSeq"/>
        </authorList>
    </citation>
    <scope>IDENTIFICATION</scope>
    <source>
        <strain evidence="3">15112-1751.03</strain>
        <tissue evidence="3">Whole Adult</tissue>
    </source>
</reference>
<dbReference type="OrthoDB" id="7762859at2759"/>
<dbReference type="GeneID" id="127565942"/>
<keyword evidence="1" id="KW-1133">Transmembrane helix</keyword>
<dbReference type="PANTHER" id="PTHR47331">
    <property type="entry name" value="PHD-TYPE DOMAIN-CONTAINING PROTEIN"/>
    <property type="match status" value="1"/>
</dbReference>
<organism evidence="2 3">
    <name type="scientific">Drosophila albomicans</name>
    <name type="common">Fruit fly</name>
    <dbReference type="NCBI Taxonomy" id="7291"/>
    <lineage>
        <taxon>Eukaryota</taxon>
        <taxon>Metazoa</taxon>
        <taxon>Ecdysozoa</taxon>
        <taxon>Arthropoda</taxon>
        <taxon>Hexapoda</taxon>
        <taxon>Insecta</taxon>
        <taxon>Pterygota</taxon>
        <taxon>Neoptera</taxon>
        <taxon>Endopterygota</taxon>
        <taxon>Diptera</taxon>
        <taxon>Brachycera</taxon>
        <taxon>Muscomorpha</taxon>
        <taxon>Ephydroidea</taxon>
        <taxon>Drosophilidae</taxon>
        <taxon>Drosophila</taxon>
    </lineage>
</organism>
<evidence type="ECO:0000313" key="3">
    <source>
        <dbReference type="RefSeq" id="XP_051862861.1"/>
    </source>
</evidence>
<dbReference type="AlphaFoldDB" id="A0A9C6T0B8"/>